<accession>A0A931DQ07</accession>
<dbReference type="NCBIfam" id="NF038083">
    <property type="entry name" value="CU044_5270_fam"/>
    <property type="match status" value="1"/>
</dbReference>
<dbReference type="Proteomes" id="UP000614047">
    <property type="component" value="Unassembled WGS sequence"/>
</dbReference>
<name>A0A931DQ07_9ACTN</name>
<evidence type="ECO:0000256" key="1">
    <source>
        <dbReference type="SAM" id="MobiDB-lite"/>
    </source>
</evidence>
<dbReference type="RefSeq" id="WP_197014765.1">
    <property type="nucleotide sequence ID" value="NZ_BAABES010000009.1"/>
</dbReference>
<evidence type="ECO:0000313" key="3">
    <source>
        <dbReference type="Proteomes" id="UP000614047"/>
    </source>
</evidence>
<gene>
    <name evidence="2" type="ORF">IW256_006721</name>
</gene>
<dbReference type="AlphaFoldDB" id="A0A931DQ07"/>
<evidence type="ECO:0000313" key="2">
    <source>
        <dbReference type="EMBL" id="MBG6092608.1"/>
    </source>
</evidence>
<feature type="compositionally biased region" description="Basic and acidic residues" evidence="1">
    <location>
        <begin position="174"/>
        <end position="183"/>
    </location>
</feature>
<evidence type="ECO:0008006" key="4">
    <source>
        <dbReference type="Google" id="ProtNLM"/>
    </source>
</evidence>
<sequence>MSRDVLRALAEARPAELDPGTPVDPATRDTELSRAMAPAAARGTGRGTVPRRRRVGPLWGGLGLGLVGATAAAALVVTSLGGGEGGVPGGDLAGTGQVDVGSARTVLLAAAEKAEAAPATGKYWRVKRMTMVPRQVGPEGRTYTVSDARIHEEWISRDGRTWTGQRAAGAKPRTPADEKAWRRDGAPARWDMGVGDTVDKKRLYLQVKPGAGNLVKGQGEHALQVPIAGRKPSFSDLQKLPADPAVLRKLAEKNALSDGADGPLHAENPQARQAFAAGKLTDLLTTAPVPPNVRAAAFRALADMPNVRSEGRAADERGRKGVALTITVPYAASATTTRLIIDPATSQVLSEQVASKIKGVAPKGARAVGKERTTLYLGAGWTDRAPHAPTLP</sequence>
<organism evidence="2 3">
    <name type="scientific">Actinomadura viridis</name>
    <dbReference type="NCBI Taxonomy" id="58110"/>
    <lineage>
        <taxon>Bacteria</taxon>
        <taxon>Bacillati</taxon>
        <taxon>Actinomycetota</taxon>
        <taxon>Actinomycetes</taxon>
        <taxon>Streptosporangiales</taxon>
        <taxon>Thermomonosporaceae</taxon>
        <taxon>Actinomadura</taxon>
    </lineage>
</organism>
<protein>
    <recommendedName>
        <fullName evidence="4">CU044_5270 family protein</fullName>
    </recommendedName>
</protein>
<dbReference type="InterPro" id="IPR047789">
    <property type="entry name" value="CU044_5270-like"/>
</dbReference>
<reference evidence="2" key="1">
    <citation type="submission" date="2020-11" db="EMBL/GenBank/DDBJ databases">
        <title>Sequencing the genomes of 1000 actinobacteria strains.</title>
        <authorList>
            <person name="Klenk H.-P."/>
        </authorList>
    </citation>
    <scope>NUCLEOTIDE SEQUENCE</scope>
    <source>
        <strain evidence="2">DSM 43175</strain>
    </source>
</reference>
<proteinExistence type="predicted"/>
<keyword evidence="3" id="KW-1185">Reference proteome</keyword>
<dbReference type="EMBL" id="JADOUA010000001">
    <property type="protein sequence ID" value="MBG6092608.1"/>
    <property type="molecule type" value="Genomic_DNA"/>
</dbReference>
<feature type="region of interest" description="Disordered" evidence="1">
    <location>
        <begin position="163"/>
        <end position="183"/>
    </location>
</feature>
<comment type="caution">
    <text evidence="2">The sequence shown here is derived from an EMBL/GenBank/DDBJ whole genome shotgun (WGS) entry which is preliminary data.</text>
</comment>